<evidence type="ECO:0000256" key="1">
    <source>
        <dbReference type="SAM" id="MobiDB-lite"/>
    </source>
</evidence>
<evidence type="ECO:0000313" key="2">
    <source>
        <dbReference type="EMBL" id="PMB67568.1"/>
    </source>
</evidence>
<feature type="region of interest" description="Disordered" evidence="1">
    <location>
        <begin position="1"/>
        <end position="30"/>
    </location>
</feature>
<evidence type="ECO:0000313" key="3">
    <source>
        <dbReference type="Proteomes" id="UP000235728"/>
    </source>
</evidence>
<proteinExistence type="predicted"/>
<dbReference type="Proteomes" id="UP000235728">
    <property type="component" value="Unassembled WGS sequence"/>
</dbReference>
<protein>
    <submittedName>
        <fullName evidence="2">Uncharacterized protein</fullName>
    </submittedName>
</protein>
<dbReference type="AlphaFoldDB" id="A0A2N6NJX3"/>
<organism evidence="2 3">
    <name type="scientific">Beauveria bassiana</name>
    <name type="common">White muscardine disease fungus</name>
    <name type="synonym">Tritirachium shiotae</name>
    <dbReference type="NCBI Taxonomy" id="176275"/>
    <lineage>
        <taxon>Eukaryota</taxon>
        <taxon>Fungi</taxon>
        <taxon>Dikarya</taxon>
        <taxon>Ascomycota</taxon>
        <taxon>Pezizomycotina</taxon>
        <taxon>Sordariomycetes</taxon>
        <taxon>Hypocreomycetidae</taxon>
        <taxon>Hypocreales</taxon>
        <taxon>Cordycipitaceae</taxon>
        <taxon>Beauveria</taxon>
    </lineage>
</organism>
<gene>
    <name evidence="2" type="ORF">BM221_007238</name>
</gene>
<dbReference type="EMBL" id="MRVG01000007">
    <property type="protein sequence ID" value="PMB67568.1"/>
    <property type="molecule type" value="Genomic_DNA"/>
</dbReference>
<comment type="caution">
    <text evidence="2">The sequence shown here is derived from an EMBL/GenBank/DDBJ whole genome shotgun (WGS) entry which is preliminary data.</text>
</comment>
<reference evidence="2 3" key="1">
    <citation type="journal article" date="2016" name="Appl. Microbiol. Biotechnol.">
        <title>Characterization of T-DNA insertion mutants with decreased virulence in the entomopathogenic fungus Beauveria bassiana JEF-007.</title>
        <authorList>
            <person name="Kim S."/>
            <person name="Lee S.J."/>
            <person name="Nai Y.S."/>
            <person name="Yu J.S."/>
            <person name="Lee M.R."/>
            <person name="Yang Y.T."/>
            <person name="Kim J.S."/>
        </authorList>
    </citation>
    <scope>NUCLEOTIDE SEQUENCE [LARGE SCALE GENOMIC DNA]</scope>
    <source>
        <strain evidence="2 3">JEF-007</strain>
    </source>
</reference>
<accession>A0A2N6NJX3</accession>
<name>A0A2N6NJX3_BEABA</name>
<sequence>MGAGDLPSFLATQLGHETARDGQGPPEKNLPEALALRAGTLKSAHLTDGVAGAKTVSVSSEQALIICI</sequence>